<feature type="region of interest" description="Disordered" evidence="1">
    <location>
        <begin position="1"/>
        <end position="58"/>
    </location>
</feature>
<accession>A0ABN9X4F3</accession>
<sequence>GYPGASWHWRPLSPRRPGACPAAGAEAGCLQQLSRCPLPRPPPPQRSALPRRPEQKKH</sequence>
<evidence type="ECO:0000313" key="3">
    <source>
        <dbReference type="Proteomes" id="UP001189429"/>
    </source>
</evidence>
<feature type="non-terminal residue" evidence="2">
    <location>
        <position position="58"/>
    </location>
</feature>
<protein>
    <submittedName>
        <fullName evidence="2">Uncharacterized protein</fullName>
    </submittedName>
</protein>
<reference evidence="2" key="1">
    <citation type="submission" date="2023-10" db="EMBL/GenBank/DDBJ databases">
        <authorList>
            <person name="Chen Y."/>
            <person name="Shah S."/>
            <person name="Dougan E. K."/>
            <person name="Thang M."/>
            <person name="Chan C."/>
        </authorList>
    </citation>
    <scope>NUCLEOTIDE SEQUENCE [LARGE SCALE GENOMIC DNA]</scope>
</reference>
<feature type="compositionally biased region" description="Low complexity" evidence="1">
    <location>
        <begin position="15"/>
        <end position="37"/>
    </location>
</feature>
<keyword evidence="3" id="KW-1185">Reference proteome</keyword>
<dbReference type="EMBL" id="CAUYUJ010019862">
    <property type="protein sequence ID" value="CAK0894220.1"/>
    <property type="molecule type" value="Genomic_DNA"/>
</dbReference>
<gene>
    <name evidence="2" type="ORF">PCOR1329_LOCUS73313</name>
</gene>
<organism evidence="2 3">
    <name type="scientific">Prorocentrum cordatum</name>
    <dbReference type="NCBI Taxonomy" id="2364126"/>
    <lineage>
        <taxon>Eukaryota</taxon>
        <taxon>Sar</taxon>
        <taxon>Alveolata</taxon>
        <taxon>Dinophyceae</taxon>
        <taxon>Prorocentrales</taxon>
        <taxon>Prorocentraceae</taxon>
        <taxon>Prorocentrum</taxon>
    </lineage>
</organism>
<proteinExistence type="predicted"/>
<comment type="caution">
    <text evidence="2">The sequence shown here is derived from an EMBL/GenBank/DDBJ whole genome shotgun (WGS) entry which is preliminary data.</text>
</comment>
<feature type="non-terminal residue" evidence="2">
    <location>
        <position position="1"/>
    </location>
</feature>
<evidence type="ECO:0000256" key="1">
    <source>
        <dbReference type="SAM" id="MobiDB-lite"/>
    </source>
</evidence>
<name>A0ABN9X4F3_9DINO</name>
<evidence type="ECO:0000313" key="2">
    <source>
        <dbReference type="EMBL" id="CAK0894220.1"/>
    </source>
</evidence>
<dbReference type="Proteomes" id="UP001189429">
    <property type="component" value="Unassembled WGS sequence"/>
</dbReference>